<proteinExistence type="predicted"/>
<sequence>MARKRWAARGRAGGCGREEHQWSKTELNEGKVVRLYIDNQVVVAMLSHFTSRNPELMRRTRHLWLLLDLNDFELQASVQGGGLFGLLRAIGGVDPPWSLLDEVAHKLREERCTATVVAPYWPGQMRSQQLEALSEEIVILPRRQELFTPATECAAGSKECKTSQPEAPSSSDPPSRRNDGMPAKGMASLHVELRTLRRRRRPCGPGYQLGVWRRCTHTSWICSRPAGRSCCGCALAAGQGRFLAAGILIVQQSIQGELLEAALEAGTLDVGPGQQLGAAGLRHAVPPEGRHFSGHYTRKGACTCARAVGALLEKCCFLGGWSQLSVAIHAYN</sequence>
<dbReference type="Proteomes" id="UP001190700">
    <property type="component" value="Unassembled WGS sequence"/>
</dbReference>
<feature type="compositionally biased region" description="Low complexity" evidence="1">
    <location>
        <begin position="163"/>
        <end position="173"/>
    </location>
</feature>
<evidence type="ECO:0000313" key="3">
    <source>
        <dbReference type="Proteomes" id="UP001190700"/>
    </source>
</evidence>
<organism evidence="2 3">
    <name type="scientific">Cymbomonas tetramitiformis</name>
    <dbReference type="NCBI Taxonomy" id="36881"/>
    <lineage>
        <taxon>Eukaryota</taxon>
        <taxon>Viridiplantae</taxon>
        <taxon>Chlorophyta</taxon>
        <taxon>Pyramimonadophyceae</taxon>
        <taxon>Pyramimonadales</taxon>
        <taxon>Pyramimonadaceae</taxon>
        <taxon>Cymbomonas</taxon>
    </lineage>
</organism>
<dbReference type="EMBL" id="LGRX02035512">
    <property type="protein sequence ID" value="KAK3234327.1"/>
    <property type="molecule type" value="Genomic_DNA"/>
</dbReference>
<evidence type="ECO:0000313" key="2">
    <source>
        <dbReference type="EMBL" id="KAK3234327.1"/>
    </source>
</evidence>
<protein>
    <submittedName>
        <fullName evidence="2">Uncharacterized protein</fullName>
    </submittedName>
</protein>
<reference evidence="2 3" key="1">
    <citation type="journal article" date="2015" name="Genome Biol. Evol.">
        <title>Comparative Genomics of a Bacterivorous Green Alga Reveals Evolutionary Causalities and Consequences of Phago-Mixotrophic Mode of Nutrition.</title>
        <authorList>
            <person name="Burns J.A."/>
            <person name="Paasch A."/>
            <person name="Narechania A."/>
            <person name="Kim E."/>
        </authorList>
    </citation>
    <scope>NUCLEOTIDE SEQUENCE [LARGE SCALE GENOMIC DNA]</scope>
    <source>
        <strain evidence="2 3">PLY_AMNH</strain>
    </source>
</reference>
<comment type="caution">
    <text evidence="2">The sequence shown here is derived from an EMBL/GenBank/DDBJ whole genome shotgun (WGS) entry which is preliminary data.</text>
</comment>
<evidence type="ECO:0000256" key="1">
    <source>
        <dbReference type="SAM" id="MobiDB-lite"/>
    </source>
</evidence>
<accession>A0AAE0BEU8</accession>
<dbReference type="AlphaFoldDB" id="A0AAE0BEU8"/>
<name>A0AAE0BEU8_9CHLO</name>
<keyword evidence="3" id="KW-1185">Reference proteome</keyword>
<gene>
    <name evidence="2" type="ORF">CYMTET_55428</name>
</gene>
<feature type="region of interest" description="Disordered" evidence="1">
    <location>
        <begin position="154"/>
        <end position="183"/>
    </location>
</feature>